<dbReference type="GO" id="GO:0005739">
    <property type="term" value="C:mitochondrion"/>
    <property type="evidence" value="ECO:0007669"/>
    <property type="project" value="TreeGrafter"/>
</dbReference>
<evidence type="ECO:0000256" key="6">
    <source>
        <dbReference type="PROSITE-ProRule" id="PRU00409"/>
    </source>
</evidence>
<dbReference type="OMA" id="CAMRHAI"/>
<proteinExistence type="predicted"/>
<dbReference type="GO" id="GO:0046872">
    <property type="term" value="F:metal ion binding"/>
    <property type="evidence" value="ECO:0007669"/>
    <property type="project" value="InterPro"/>
</dbReference>
<dbReference type="InterPro" id="IPR011761">
    <property type="entry name" value="ATP-grasp"/>
</dbReference>
<dbReference type="FunFam" id="3.90.1770.10:FF:000001">
    <property type="entry name" value="acetyl-CoA carboxylase 1"/>
    <property type="match status" value="1"/>
</dbReference>
<organism evidence="8 9">
    <name type="scientific">Python bivittatus</name>
    <name type="common">Burmese python</name>
    <name type="synonym">Python molurus bivittatus</name>
    <dbReference type="NCBI Taxonomy" id="176946"/>
    <lineage>
        <taxon>Eukaryota</taxon>
        <taxon>Metazoa</taxon>
        <taxon>Chordata</taxon>
        <taxon>Craniata</taxon>
        <taxon>Vertebrata</taxon>
        <taxon>Euteleostomi</taxon>
        <taxon>Lepidosauria</taxon>
        <taxon>Squamata</taxon>
        <taxon>Bifurcata</taxon>
        <taxon>Unidentata</taxon>
        <taxon>Episquamata</taxon>
        <taxon>Toxicofera</taxon>
        <taxon>Serpentes</taxon>
        <taxon>Henophidia</taxon>
        <taxon>Pythonidae</taxon>
        <taxon>Python</taxon>
    </lineage>
</organism>
<dbReference type="GeneID" id="103053752"/>
<dbReference type="RefSeq" id="XP_007444956.2">
    <property type="nucleotide sequence ID" value="XM_007444894.2"/>
</dbReference>
<dbReference type="Gene3D" id="3.90.1770.10">
    <property type="entry name" value="PreATP-grasp domain"/>
    <property type="match status" value="1"/>
</dbReference>
<dbReference type="PROSITE" id="PS50975">
    <property type="entry name" value="ATP_GRASP"/>
    <property type="match status" value="1"/>
</dbReference>
<dbReference type="Proteomes" id="UP000695026">
    <property type="component" value="Unplaced"/>
</dbReference>
<keyword evidence="5" id="KW-0092">Biotin</keyword>
<reference evidence="9" key="1">
    <citation type="submission" date="2025-08" db="UniProtKB">
        <authorList>
            <consortium name="RefSeq"/>
        </authorList>
    </citation>
    <scope>IDENTIFICATION</scope>
    <source>
        <tissue evidence="9">Liver</tissue>
    </source>
</reference>
<dbReference type="GO" id="GO:0006633">
    <property type="term" value="P:fatty acid biosynthetic process"/>
    <property type="evidence" value="ECO:0007669"/>
    <property type="project" value="TreeGrafter"/>
</dbReference>
<protein>
    <submittedName>
        <fullName evidence="9">Acetyl-CoA carboxylase 1-like</fullName>
    </submittedName>
</protein>
<dbReference type="InterPro" id="IPR005479">
    <property type="entry name" value="CPAse_ATP-bd"/>
</dbReference>
<dbReference type="PANTHER" id="PTHR45728:SF5">
    <property type="entry name" value="ACETYL-COA CARBOXYLASE 1"/>
    <property type="match status" value="1"/>
</dbReference>
<dbReference type="PROSITE" id="PS00867">
    <property type="entry name" value="CPSASE_2"/>
    <property type="match status" value="1"/>
</dbReference>
<feature type="domain" description="ATP-grasp" evidence="7">
    <location>
        <begin position="39"/>
        <end position="228"/>
    </location>
</feature>
<dbReference type="SUPFAM" id="SSF56059">
    <property type="entry name" value="Glutathione synthetase ATP-binding domain-like"/>
    <property type="match status" value="1"/>
</dbReference>
<keyword evidence="3 6" id="KW-0547">Nucleotide-binding</keyword>
<dbReference type="FunFam" id="3.30.1490.20:FF:000003">
    <property type="entry name" value="acetyl-CoA carboxylase isoform X1"/>
    <property type="match status" value="1"/>
</dbReference>
<dbReference type="Pfam" id="PF02786">
    <property type="entry name" value="CPSase_L_D2"/>
    <property type="match status" value="1"/>
</dbReference>
<keyword evidence="4 6" id="KW-0067">ATP-binding</keyword>
<keyword evidence="8" id="KW-1185">Reference proteome</keyword>
<evidence type="ECO:0000256" key="4">
    <source>
        <dbReference type="ARBA" id="ARBA00022840"/>
    </source>
</evidence>
<dbReference type="PANTHER" id="PTHR45728">
    <property type="entry name" value="ACETYL-COA CARBOXYLASE, ISOFORM A"/>
    <property type="match status" value="1"/>
</dbReference>
<dbReference type="InterPro" id="IPR013815">
    <property type="entry name" value="ATP_grasp_subdomain_1"/>
</dbReference>
<name>A0A9F2WKY6_PYTBI</name>
<gene>
    <name evidence="9" type="primary">LOC103053752</name>
</gene>
<dbReference type="AlphaFoldDB" id="A0A9F2WKY6"/>
<dbReference type="PROSITE" id="PS00866">
    <property type="entry name" value="CPSASE_1"/>
    <property type="match status" value="1"/>
</dbReference>
<evidence type="ECO:0000256" key="2">
    <source>
        <dbReference type="ARBA" id="ARBA00022598"/>
    </source>
</evidence>
<dbReference type="Gene3D" id="3.30.1490.20">
    <property type="entry name" value="ATP-grasp fold, A domain"/>
    <property type="match status" value="1"/>
</dbReference>
<evidence type="ECO:0000313" key="8">
    <source>
        <dbReference type="Proteomes" id="UP000695026"/>
    </source>
</evidence>
<dbReference type="GO" id="GO:0005524">
    <property type="term" value="F:ATP binding"/>
    <property type="evidence" value="ECO:0007669"/>
    <property type="project" value="UniProtKB-UniRule"/>
</dbReference>
<sequence length="229" mass="25208">MWALGDKIASSIVAQTAGIPTLPWSGSGLQVDWQENDFQKRILNVPQELYEKGCVTDVDHGLRAAEVVGYPVMIKASEGGGGKGIRKVNNADDFPNLFRQVQAEVPGSPIFVMRLAKQSRHLEVQILADQYGNAISLFGRDCSVQRRHQKIIEEAPASIATLAVFEHMEQCAVKLAKMVGYVSAGTVEYLYSQDGSFYFLELNPRLQVEHPCTEMVADVNLPSAQLQVS</sequence>
<dbReference type="InterPro" id="IPR049076">
    <property type="entry name" value="ACCA"/>
</dbReference>
<keyword evidence="2" id="KW-0436">Ligase</keyword>
<evidence type="ECO:0000256" key="3">
    <source>
        <dbReference type="ARBA" id="ARBA00022741"/>
    </source>
</evidence>
<dbReference type="OrthoDB" id="14612at2759"/>
<dbReference type="GO" id="GO:0003989">
    <property type="term" value="F:acetyl-CoA carboxylase activity"/>
    <property type="evidence" value="ECO:0007669"/>
    <property type="project" value="InterPro"/>
</dbReference>
<comment type="cofactor">
    <cofactor evidence="1">
        <name>biotin</name>
        <dbReference type="ChEBI" id="CHEBI:57586"/>
    </cofactor>
</comment>
<dbReference type="KEGG" id="pbi:103053752"/>
<accession>A0A9F2WKY6</accession>
<evidence type="ECO:0000259" key="7">
    <source>
        <dbReference type="PROSITE" id="PS50975"/>
    </source>
</evidence>
<evidence type="ECO:0000313" key="9">
    <source>
        <dbReference type="RefSeq" id="XP_007444956.2"/>
    </source>
</evidence>
<evidence type="ECO:0000256" key="5">
    <source>
        <dbReference type="ARBA" id="ARBA00023267"/>
    </source>
</evidence>
<evidence type="ECO:0000256" key="1">
    <source>
        <dbReference type="ARBA" id="ARBA00001953"/>
    </source>
</evidence>
<dbReference type="Gene3D" id="3.30.470.20">
    <property type="entry name" value="ATP-grasp fold, B domain"/>
    <property type="match status" value="1"/>
</dbReference>